<comment type="caution">
    <text evidence="2">The sequence shown here is derived from an EMBL/GenBank/DDBJ whole genome shotgun (WGS) entry which is preliminary data.</text>
</comment>
<protein>
    <recommendedName>
        <fullName evidence="4">PRA1 family protein</fullName>
    </recommendedName>
</protein>
<keyword evidence="3" id="KW-1185">Reference proteome</keyword>
<keyword evidence="1" id="KW-1133">Transmembrane helix</keyword>
<organism evidence="2 3">
    <name type="scientific">Algivirga pacifica</name>
    <dbReference type="NCBI Taxonomy" id="1162670"/>
    <lineage>
        <taxon>Bacteria</taxon>
        <taxon>Pseudomonadati</taxon>
        <taxon>Bacteroidota</taxon>
        <taxon>Cytophagia</taxon>
        <taxon>Cytophagales</taxon>
        <taxon>Flammeovirgaceae</taxon>
        <taxon>Algivirga</taxon>
    </lineage>
</organism>
<proteinExistence type="predicted"/>
<gene>
    <name evidence="2" type="ORF">GCM10023331_34770</name>
</gene>
<feature type="transmembrane region" description="Helical" evidence="1">
    <location>
        <begin position="118"/>
        <end position="139"/>
    </location>
</feature>
<evidence type="ECO:0000313" key="2">
    <source>
        <dbReference type="EMBL" id="GAA4847097.1"/>
    </source>
</evidence>
<reference evidence="3" key="1">
    <citation type="journal article" date="2019" name="Int. J. Syst. Evol. Microbiol.">
        <title>The Global Catalogue of Microorganisms (GCM) 10K type strain sequencing project: providing services to taxonomists for standard genome sequencing and annotation.</title>
        <authorList>
            <consortium name="The Broad Institute Genomics Platform"/>
            <consortium name="The Broad Institute Genome Sequencing Center for Infectious Disease"/>
            <person name="Wu L."/>
            <person name="Ma J."/>
        </authorList>
    </citation>
    <scope>NUCLEOTIDE SEQUENCE [LARGE SCALE GENOMIC DNA]</scope>
    <source>
        <strain evidence="3">JCM 18326</strain>
    </source>
</reference>
<accession>A0ABP9DJA7</accession>
<keyword evidence="1" id="KW-0472">Membrane</keyword>
<dbReference type="RefSeq" id="WP_345374117.1">
    <property type="nucleotide sequence ID" value="NZ_BAABJX010000055.1"/>
</dbReference>
<evidence type="ECO:0000313" key="3">
    <source>
        <dbReference type="Proteomes" id="UP001500298"/>
    </source>
</evidence>
<evidence type="ECO:0000256" key="1">
    <source>
        <dbReference type="SAM" id="Phobius"/>
    </source>
</evidence>
<dbReference type="EMBL" id="BAABJX010000055">
    <property type="protein sequence ID" value="GAA4847097.1"/>
    <property type="molecule type" value="Genomic_DNA"/>
</dbReference>
<keyword evidence="1" id="KW-0812">Transmembrane</keyword>
<sequence length="164" mass="18928">MRLIPKKNITIVLPFPAQEVKHRLHNATLPLGHQPLPGYEQHFTFNGTVQHYNFRISKIMRSPQDFAPIIEGNIEPCQHGALVFATFHLFKSTSLMFYFGMAVCLTLLYLFLFLLTNWVYVGLTLLAMGLHICVMHLSFKKQVKIGRKALEDVLFSNNKEQQRL</sequence>
<name>A0ABP9DJA7_9BACT</name>
<feature type="transmembrane region" description="Helical" evidence="1">
    <location>
        <begin position="95"/>
        <end position="112"/>
    </location>
</feature>
<evidence type="ECO:0008006" key="4">
    <source>
        <dbReference type="Google" id="ProtNLM"/>
    </source>
</evidence>
<dbReference type="Proteomes" id="UP001500298">
    <property type="component" value="Unassembled WGS sequence"/>
</dbReference>